<dbReference type="CDD" id="cd20687">
    <property type="entry name" value="CdiI_Ykris-like"/>
    <property type="match status" value="1"/>
</dbReference>
<feature type="domain" description="CdiI immunity protein" evidence="1">
    <location>
        <begin position="2"/>
        <end position="72"/>
    </location>
</feature>
<sequence length="76" mass="8413">MIFGTADDAIRAFFDHGSRDEVLAAIEEIRAIVNMNLQESEAQKLILEDLGSCYYYPADWPSAALWLNHVVGLLGG</sequence>
<dbReference type="EMBL" id="QMFZ01000079">
    <property type="protein sequence ID" value="RBB31699.1"/>
    <property type="molecule type" value="Genomic_DNA"/>
</dbReference>
<dbReference type="Pfam" id="PF18593">
    <property type="entry name" value="CdiI_2"/>
    <property type="match status" value="1"/>
</dbReference>
<protein>
    <recommendedName>
        <fullName evidence="1">CdiI immunity protein domain-containing protein</fullName>
    </recommendedName>
</protein>
<dbReference type="AlphaFoldDB" id="A0A365QGM0"/>
<organism evidence="2 3">
    <name type="scientific">Burkholderia reimsis</name>
    <dbReference type="NCBI Taxonomy" id="2234132"/>
    <lineage>
        <taxon>Bacteria</taxon>
        <taxon>Pseudomonadati</taxon>
        <taxon>Pseudomonadota</taxon>
        <taxon>Betaproteobacteria</taxon>
        <taxon>Burkholderiales</taxon>
        <taxon>Burkholderiaceae</taxon>
        <taxon>Burkholderia</taxon>
    </lineage>
</organism>
<gene>
    <name evidence="2" type="ORF">DPV79_40625</name>
</gene>
<keyword evidence="3" id="KW-1185">Reference proteome</keyword>
<proteinExistence type="predicted"/>
<dbReference type="InterPro" id="IPR041129">
    <property type="entry name" value="CdiI_2"/>
</dbReference>
<comment type="caution">
    <text evidence="2">The sequence shown here is derived from an EMBL/GenBank/DDBJ whole genome shotgun (WGS) entry which is preliminary data.</text>
</comment>
<dbReference type="Proteomes" id="UP000252458">
    <property type="component" value="Unassembled WGS sequence"/>
</dbReference>
<reference evidence="2 3" key="1">
    <citation type="submission" date="2018-06" db="EMBL/GenBank/DDBJ databases">
        <title>Draft genome sequence of Burkholderia reimsis strain BE51 isolated from a French agricultural soil.</title>
        <authorList>
            <person name="Esmaeel Q."/>
        </authorList>
    </citation>
    <scope>NUCLEOTIDE SEQUENCE [LARGE SCALE GENOMIC DNA]</scope>
    <source>
        <strain evidence="2 3">BE51</strain>
    </source>
</reference>
<evidence type="ECO:0000313" key="2">
    <source>
        <dbReference type="EMBL" id="RBB31699.1"/>
    </source>
</evidence>
<accession>A0A365QGM0</accession>
<name>A0A365QGM0_9BURK</name>
<evidence type="ECO:0000313" key="3">
    <source>
        <dbReference type="Proteomes" id="UP000252458"/>
    </source>
</evidence>
<evidence type="ECO:0000259" key="1">
    <source>
        <dbReference type="Pfam" id="PF18593"/>
    </source>
</evidence>